<feature type="chain" id="PRO_5014987378" description="TIGR04452 family lipoprotein" evidence="1">
    <location>
        <begin position="20"/>
        <end position="130"/>
    </location>
</feature>
<name>A0A2M9YRH0_9LEPT</name>
<evidence type="ECO:0000313" key="4">
    <source>
        <dbReference type="Proteomes" id="UP000232149"/>
    </source>
</evidence>
<protein>
    <recommendedName>
        <fullName evidence="6">TIGR04452 family lipoprotein</fullName>
    </recommendedName>
</protein>
<dbReference type="EMBL" id="NPDV01000004">
    <property type="protein sequence ID" value="PJZ54132.1"/>
    <property type="molecule type" value="Genomic_DNA"/>
</dbReference>
<dbReference type="NCBIfam" id="TIGR04452">
    <property type="entry name" value="Lepto_Lipo_YY_C"/>
    <property type="match status" value="1"/>
</dbReference>
<proteinExistence type="predicted"/>
<evidence type="ECO:0000313" key="2">
    <source>
        <dbReference type="EMBL" id="PJZ54132.1"/>
    </source>
</evidence>
<sequence length="130" mass="13442">MKNCLAAFTLILILNVSCAAFYDTTGLDSMTGPEAAVKIDEAVLIGMTAVLATTSSRTSSTTSTRSSSGSLFSLAYISSTAGIDDEDSKALYESKKVKACADSILSTIVLTQNTDSGLIAASACKLKKLP</sequence>
<dbReference type="RefSeq" id="WP_100784907.1">
    <property type="nucleotide sequence ID" value="NZ_NPDU01000013.1"/>
</dbReference>
<keyword evidence="4" id="KW-1185">Reference proteome</keyword>
<evidence type="ECO:0000256" key="1">
    <source>
        <dbReference type="SAM" id="SignalP"/>
    </source>
</evidence>
<evidence type="ECO:0000313" key="3">
    <source>
        <dbReference type="EMBL" id="PJZ62688.1"/>
    </source>
</evidence>
<evidence type="ECO:0008006" key="6">
    <source>
        <dbReference type="Google" id="ProtNLM"/>
    </source>
</evidence>
<dbReference type="EMBL" id="NPDU01000013">
    <property type="protein sequence ID" value="PJZ62688.1"/>
    <property type="molecule type" value="Genomic_DNA"/>
</dbReference>
<organism evidence="2 5">
    <name type="scientific">Leptospira adleri</name>
    <dbReference type="NCBI Taxonomy" id="2023186"/>
    <lineage>
        <taxon>Bacteria</taxon>
        <taxon>Pseudomonadati</taxon>
        <taxon>Spirochaetota</taxon>
        <taxon>Spirochaetia</taxon>
        <taxon>Leptospirales</taxon>
        <taxon>Leptospiraceae</taxon>
        <taxon>Leptospira</taxon>
    </lineage>
</organism>
<dbReference type="Proteomes" id="UP000232188">
    <property type="component" value="Unassembled WGS sequence"/>
</dbReference>
<dbReference type="AlphaFoldDB" id="A0A2M9YRH0"/>
<evidence type="ECO:0000313" key="5">
    <source>
        <dbReference type="Proteomes" id="UP000232188"/>
    </source>
</evidence>
<comment type="caution">
    <text evidence="2">The sequence shown here is derived from an EMBL/GenBank/DDBJ whole genome shotgun (WGS) entry which is preliminary data.</text>
</comment>
<keyword evidence="1" id="KW-0732">Signal</keyword>
<feature type="signal peptide" evidence="1">
    <location>
        <begin position="1"/>
        <end position="19"/>
    </location>
</feature>
<accession>A0A2M9YRH0</accession>
<reference evidence="4 5" key="1">
    <citation type="submission" date="2017-07" db="EMBL/GenBank/DDBJ databases">
        <title>Leptospira spp. isolated from tropical soils.</title>
        <authorList>
            <person name="Thibeaux R."/>
            <person name="Iraola G."/>
            <person name="Ferres I."/>
            <person name="Bierque E."/>
            <person name="Girault D."/>
            <person name="Soupe-Gilbert M.-E."/>
            <person name="Picardeau M."/>
            <person name="Goarant C."/>
        </authorList>
    </citation>
    <scope>NUCLEOTIDE SEQUENCE [LARGE SCALE GENOMIC DNA]</scope>
    <source>
        <strain evidence="2 5">FH2-B-C1</strain>
        <strain evidence="3 4">FH2-B-D1</strain>
    </source>
</reference>
<dbReference type="Proteomes" id="UP000232149">
    <property type="component" value="Unassembled WGS sequence"/>
</dbReference>
<dbReference type="InterPro" id="IPR031030">
    <property type="entry name" value="Lepto_Lipo_YY_C"/>
</dbReference>
<gene>
    <name evidence="3" type="ORF">CH376_06830</name>
    <name evidence="2" type="ORF">CH380_06370</name>
</gene>